<keyword evidence="3" id="KW-1185">Reference proteome</keyword>
<evidence type="ECO:0000313" key="2">
    <source>
        <dbReference type="EMBL" id="TWT56521.1"/>
    </source>
</evidence>
<reference evidence="2 3" key="1">
    <citation type="submission" date="2019-02" db="EMBL/GenBank/DDBJ databases">
        <title>Deep-cultivation of Planctomycetes and their phenomic and genomic characterization uncovers novel biology.</title>
        <authorList>
            <person name="Wiegand S."/>
            <person name="Jogler M."/>
            <person name="Boedeker C."/>
            <person name="Pinto D."/>
            <person name="Vollmers J."/>
            <person name="Rivas-Marin E."/>
            <person name="Kohn T."/>
            <person name="Peeters S.H."/>
            <person name="Heuer A."/>
            <person name="Rast P."/>
            <person name="Oberbeckmann S."/>
            <person name="Bunk B."/>
            <person name="Jeske O."/>
            <person name="Meyerdierks A."/>
            <person name="Storesund J.E."/>
            <person name="Kallscheuer N."/>
            <person name="Luecker S."/>
            <person name="Lage O.M."/>
            <person name="Pohl T."/>
            <person name="Merkel B.J."/>
            <person name="Hornburger P."/>
            <person name="Mueller R.-W."/>
            <person name="Bruemmer F."/>
            <person name="Labrenz M."/>
            <person name="Spormann A.M."/>
            <person name="Op Den Camp H."/>
            <person name="Overmann J."/>
            <person name="Amann R."/>
            <person name="Jetten M.S.M."/>
            <person name="Mascher T."/>
            <person name="Medema M.H."/>
            <person name="Devos D.P."/>
            <person name="Kaster A.-K."/>
            <person name="Ovreas L."/>
            <person name="Rohde M."/>
            <person name="Galperin M.Y."/>
            <person name="Jogler C."/>
        </authorList>
    </citation>
    <scope>NUCLEOTIDE SEQUENCE [LARGE SCALE GENOMIC DNA]</scope>
    <source>
        <strain evidence="2 3">CA85</strain>
    </source>
</reference>
<organism evidence="2 3">
    <name type="scientific">Allorhodopirellula solitaria</name>
    <dbReference type="NCBI Taxonomy" id="2527987"/>
    <lineage>
        <taxon>Bacteria</taxon>
        <taxon>Pseudomonadati</taxon>
        <taxon>Planctomycetota</taxon>
        <taxon>Planctomycetia</taxon>
        <taxon>Pirellulales</taxon>
        <taxon>Pirellulaceae</taxon>
        <taxon>Allorhodopirellula</taxon>
    </lineage>
</organism>
<dbReference type="AlphaFoldDB" id="A0A5C5X2N7"/>
<dbReference type="EMBL" id="SJPK01000012">
    <property type="protein sequence ID" value="TWT56521.1"/>
    <property type="molecule type" value="Genomic_DNA"/>
</dbReference>
<name>A0A5C5X2N7_9BACT</name>
<proteinExistence type="predicted"/>
<protein>
    <submittedName>
        <fullName evidence="2">Uncharacterized protein</fullName>
    </submittedName>
</protein>
<sequence length="62" mass="6658">MVPVPANARHTTQVVRRTPRSAISSKSYTGADVLVCEMPNTGASDIGPPFTVNQRVLVFCRG</sequence>
<feature type="compositionally biased region" description="Polar residues" evidence="1">
    <location>
        <begin position="9"/>
        <end position="22"/>
    </location>
</feature>
<dbReference type="Proteomes" id="UP000318053">
    <property type="component" value="Unassembled WGS sequence"/>
</dbReference>
<gene>
    <name evidence="2" type="ORF">CA85_40540</name>
</gene>
<accession>A0A5C5X2N7</accession>
<evidence type="ECO:0000256" key="1">
    <source>
        <dbReference type="SAM" id="MobiDB-lite"/>
    </source>
</evidence>
<comment type="caution">
    <text evidence="2">The sequence shown here is derived from an EMBL/GenBank/DDBJ whole genome shotgun (WGS) entry which is preliminary data.</text>
</comment>
<evidence type="ECO:0000313" key="3">
    <source>
        <dbReference type="Proteomes" id="UP000318053"/>
    </source>
</evidence>
<feature type="region of interest" description="Disordered" evidence="1">
    <location>
        <begin position="1"/>
        <end position="22"/>
    </location>
</feature>